<evidence type="ECO:0000313" key="2">
    <source>
        <dbReference type="Proteomes" id="UP000765509"/>
    </source>
</evidence>
<evidence type="ECO:0000313" key="1">
    <source>
        <dbReference type="EMBL" id="MBW0506151.1"/>
    </source>
</evidence>
<keyword evidence="2" id="KW-1185">Reference proteome</keyword>
<dbReference type="Gene3D" id="3.10.10.10">
    <property type="entry name" value="HIV Type 1 Reverse Transcriptase, subunit A, domain 1"/>
    <property type="match status" value="1"/>
</dbReference>
<protein>
    <submittedName>
        <fullName evidence="1">Uncharacterized protein</fullName>
    </submittedName>
</protein>
<dbReference type="EMBL" id="AVOT02018905">
    <property type="protein sequence ID" value="MBW0506151.1"/>
    <property type="molecule type" value="Genomic_DNA"/>
</dbReference>
<dbReference type="OrthoDB" id="6060525at2759"/>
<name>A0A9Q3DT36_9BASI</name>
<dbReference type="InterPro" id="IPR043502">
    <property type="entry name" value="DNA/RNA_pol_sf"/>
</dbReference>
<organism evidence="1 2">
    <name type="scientific">Austropuccinia psidii MF-1</name>
    <dbReference type="NCBI Taxonomy" id="1389203"/>
    <lineage>
        <taxon>Eukaryota</taxon>
        <taxon>Fungi</taxon>
        <taxon>Dikarya</taxon>
        <taxon>Basidiomycota</taxon>
        <taxon>Pucciniomycotina</taxon>
        <taxon>Pucciniomycetes</taxon>
        <taxon>Pucciniales</taxon>
        <taxon>Sphaerophragmiaceae</taxon>
        <taxon>Austropuccinia</taxon>
    </lineage>
</organism>
<gene>
    <name evidence="1" type="ORF">O181_045866</name>
</gene>
<proteinExistence type="predicted"/>
<dbReference type="SUPFAM" id="SSF56672">
    <property type="entry name" value="DNA/RNA polymerases"/>
    <property type="match status" value="1"/>
</dbReference>
<reference evidence="1" key="1">
    <citation type="submission" date="2021-03" db="EMBL/GenBank/DDBJ databases">
        <title>Draft genome sequence of rust myrtle Austropuccinia psidii MF-1, a brazilian biotype.</title>
        <authorList>
            <person name="Quecine M.C."/>
            <person name="Pachon D.M.R."/>
            <person name="Bonatelli M.L."/>
            <person name="Correr F.H."/>
            <person name="Franceschini L.M."/>
            <person name="Leite T.F."/>
            <person name="Margarido G.R.A."/>
            <person name="Almeida C.A."/>
            <person name="Ferrarezi J.A."/>
            <person name="Labate C.A."/>
        </authorList>
    </citation>
    <scope>NUCLEOTIDE SEQUENCE</scope>
    <source>
        <strain evidence="1">MF-1</strain>
    </source>
</reference>
<accession>A0A9Q3DT36</accession>
<comment type="caution">
    <text evidence="1">The sequence shown here is derived from an EMBL/GenBank/DDBJ whole genome shotgun (WGS) entry which is preliminary data.</text>
</comment>
<dbReference type="Proteomes" id="UP000765509">
    <property type="component" value="Unassembled WGS sequence"/>
</dbReference>
<dbReference type="AlphaFoldDB" id="A0A9Q3DT36"/>
<sequence>MNEAEVSLHLTDIQKNELSTLLHDQKEGFASDKEPLGAICSHEFYTILKIERPYPPLLRSPGYPESPKSREALELHIRELLDLGVIREVGHNEEVEIATPFILAWHNGNSRMVEDLKALTTYTVLDRYPIQKCQIALT</sequence>